<accession>A0AAW1FKQ7</accession>
<evidence type="ECO:0000256" key="2">
    <source>
        <dbReference type="ARBA" id="ARBA00022525"/>
    </source>
</evidence>
<dbReference type="SUPFAM" id="SSF49842">
    <property type="entry name" value="TNF-like"/>
    <property type="match status" value="1"/>
</dbReference>
<dbReference type="InterPro" id="IPR050822">
    <property type="entry name" value="Cerebellin_Synaptic_Org"/>
</dbReference>
<feature type="domain" description="C1q" evidence="5">
    <location>
        <begin position="85"/>
        <end position="225"/>
    </location>
</feature>
<gene>
    <name evidence="6" type="ORF">VZT92_007762</name>
</gene>
<dbReference type="Proteomes" id="UP001488805">
    <property type="component" value="Unassembled WGS sequence"/>
</dbReference>
<keyword evidence="2" id="KW-0964">Secreted</keyword>
<dbReference type="PROSITE" id="PS50871">
    <property type="entry name" value="C1Q"/>
    <property type="match status" value="1"/>
</dbReference>
<reference evidence="6 7" key="1">
    <citation type="journal article" date="2024" name="Genome Biol. Evol.">
        <title>Chromosome-level genome assembly of the viviparous eelpout Zoarces viviparus.</title>
        <authorList>
            <person name="Fuhrmann N."/>
            <person name="Brasseur M.V."/>
            <person name="Bakowski C.E."/>
            <person name="Podsiadlowski L."/>
            <person name="Prost S."/>
            <person name="Krehenwinkel H."/>
            <person name="Mayer C."/>
        </authorList>
    </citation>
    <scope>NUCLEOTIDE SEQUENCE [LARGE SCALE GENOMIC DNA]</scope>
    <source>
        <strain evidence="6">NO-MEL_2022_Ind0_liver</strain>
    </source>
</reference>
<evidence type="ECO:0000256" key="4">
    <source>
        <dbReference type="SAM" id="SignalP"/>
    </source>
</evidence>
<evidence type="ECO:0000313" key="6">
    <source>
        <dbReference type="EMBL" id="KAK9535379.1"/>
    </source>
</evidence>
<dbReference type="EMBL" id="JBCEZU010000056">
    <property type="protein sequence ID" value="KAK9535379.1"/>
    <property type="molecule type" value="Genomic_DNA"/>
</dbReference>
<evidence type="ECO:0000256" key="1">
    <source>
        <dbReference type="ARBA" id="ARBA00004613"/>
    </source>
</evidence>
<name>A0AAW1FKQ7_ZOAVI</name>
<dbReference type="AlphaFoldDB" id="A0AAW1FKQ7"/>
<dbReference type="Pfam" id="PF00386">
    <property type="entry name" value="C1q"/>
    <property type="match status" value="1"/>
</dbReference>
<keyword evidence="3 4" id="KW-0732">Signal</keyword>
<dbReference type="InterPro" id="IPR008983">
    <property type="entry name" value="Tumour_necrosis_fac-like_dom"/>
</dbReference>
<dbReference type="InterPro" id="IPR001073">
    <property type="entry name" value="C1q_dom"/>
</dbReference>
<dbReference type="GO" id="GO:0005576">
    <property type="term" value="C:extracellular region"/>
    <property type="evidence" value="ECO:0007669"/>
    <property type="project" value="UniProtKB-SubCell"/>
</dbReference>
<dbReference type="PANTHER" id="PTHR22923">
    <property type="entry name" value="CEREBELLIN-RELATED"/>
    <property type="match status" value="1"/>
</dbReference>
<evidence type="ECO:0000313" key="7">
    <source>
        <dbReference type="Proteomes" id="UP001488805"/>
    </source>
</evidence>
<feature type="chain" id="PRO_5043441330" description="C1q domain-containing protein" evidence="4">
    <location>
        <begin position="21"/>
        <end position="225"/>
    </location>
</feature>
<dbReference type="PRINTS" id="PR00007">
    <property type="entry name" value="COMPLEMNTC1Q"/>
</dbReference>
<evidence type="ECO:0000256" key="3">
    <source>
        <dbReference type="ARBA" id="ARBA00022729"/>
    </source>
</evidence>
<comment type="caution">
    <text evidence="6">The sequence shown here is derived from an EMBL/GenBank/DDBJ whole genome shotgun (WGS) entry which is preliminary data.</text>
</comment>
<dbReference type="PANTHER" id="PTHR22923:SF102">
    <property type="entry name" value="CEREBELLIN 13-RELATED"/>
    <property type="match status" value="1"/>
</dbReference>
<evidence type="ECO:0000259" key="5">
    <source>
        <dbReference type="PROSITE" id="PS50871"/>
    </source>
</evidence>
<keyword evidence="7" id="KW-1185">Reference proteome</keyword>
<sequence>MKNIAVLILAFGCCVCQVAAHENDDNVHQCSRSTGCFDTLSLTSISQTLGAMGEKVANMAEKITLLESKLLNSEREVLELRSLTAGKPQVAFSAALTESDGKHIGPFTTDTPLKYKKVFSNTGNGYNPSTGIFTAPVNGTYFFRFSMFKSVSPTSNSVVCLMKNDEWLASVWDTSGTDSTDMGSNAVVIALQVGDSVFVELQATRVVYESNLYFNTFTGFLLFTA</sequence>
<dbReference type="SMART" id="SM00110">
    <property type="entry name" value="C1Q"/>
    <property type="match status" value="1"/>
</dbReference>
<protein>
    <recommendedName>
        <fullName evidence="5">C1q domain-containing protein</fullName>
    </recommendedName>
</protein>
<organism evidence="6 7">
    <name type="scientific">Zoarces viviparus</name>
    <name type="common">Viviparous eelpout</name>
    <name type="synonym">Blennius viviparus</name>
    <dbReference type="NCBI Taxonomy" id="48416"/>
    <lineage>
        <taxon>Eukaryota</taxon>
        <taxon>Metazoa</taxon>
        <taxon>Chordata</taxon>
        <taxon>Craniata</taxon>
        <taxon>Vertebrata</taxon>
        <taxon>Euteleostomi</taxon>
        <taxon>Actinopterygii</taxon>
        <taxon>Neopterygii</taxon>
        <taxon>Teleostei</taxon>
        <taxon>Neoteleostei</taxon>
        <taxon>Acanthomorphata</taxon>
        <taxon>Eupercaria</taxon>
        <taxon>Perciformes</taxon>
        <taxon>Cottioidei</taxon>
        <taxon>Zoarcales</taxon>
        <taxon>Zoarcidae</taxon>
        <taxon>Zoarcinae</taxon>
        <taxon>Zoarces</taxon>
    </lineage>
</organism>
<proteinExistence type="predicted"/>
<feature type="signal peptide" evidence="4">
    <location>
        <begin position="1"/>
        <end position="20"/>
    </location>
</feature>
<comment type="subcellular location">
    <subcellularLocation>
        <location evidence="1">Secreted</location>
    </subcellularLocation>
</comment>
<dbReference type="Gene3D" id="2.60.120.40">
    <property type="match status" value="1"/>
</dbReference>